<dbReference type="PANTHER" id="PTHR43852:SF3">
    <property type="entry name" value="NUCLEOTIDYLTRANSFERASE"/>
    <property type="match status" value="1"/>
</dbReference>
<dbReference type="InterPro" id="IPR041633">
    <property type="entry name" value="Polbeta"/>
</dbReference>
<feature type="domain" description="Polymerase beta nucleotidyltransferase" evidence="1">
    <location>
        <begin position="14"/>
        <end position="103"/>
    </location>
</feature>
<dbReference type="PANTHER" id="PTHR43852">
    <property type="entry name" value="NUCLEOTIDYLTRANSFERASE"/>
    <property type="match status" value="1"/>
</dbReference>
<dbReference type="eggNOG" id="COG1708">
    <property type="taxonomic scope" value="Bacteria"/>
</dbReference>
<dbReference type="HOGENOM" id="CLU_130257_5_1_6"/>
<keyword evidence="2" id="KW-0808">Transferase</keyword>
<gene>
    <name evidence="2" type="ORF">Thi970DRAFT_01512</name>
</gene>
<sequence length="121" mass="13507">MLEFGLPLTTTRAIRHILTEVPAVEKAVIYGSRAKGNHRPGSDIDLTLFGQGLNLDMLSKIAAQLDESPIPYQVDLSLFDQIDHAGLRAHIERVGKLFYQRSHSKTAERICEAAAMNCRFE</sequence>
<dbReference type="GO" id="GO:0016740">
    <property type="term" value="F:transferase activity"/>
    <property type="evidence" value="ECO:0007669"/>
    <property type="project" value="UniProtKB-KW"/>
</dbReference>
<dbReference type="SUPFAM" id="SSF81301">
    <property type="entry name" value="Nucleotidyltransferase"/>
    <property type="match status" value="1"/>
</dbReference>
<dbReference type="Pfam" id="PF18765">
    <property type="entry name" value="Polbeta"/>
    <property type="match status" value="1"/>
</dbReference>
<reference evidence="2 3" key="2">
    <citation type="submission" date="2011-11" db="EMBL/GenBank/DDBJ databases">
        <authorList>
            <consortium name="US DOE Joint Genome Institute"/>
            <person name="Lucas S."/>
            <person name="Han J."/>
            <person name="Lapidus A."/>
            <person name="Cheng J.-F."/>
            <person name="Goodwin L."/>
            <person name="Pitluck S."/>
            <person name="Peters L."/>
            <person name="Ovchinnikova G."/>
            <person name="Zhang X."/>
            <person name="Detter J.C."/>
            <person name="Han C."/>
            <person name="Tapia R."/>
            <person name="Land M."/>
            <person name="Hauser L."/>
            <person name="Kyrpides N."/>
            <person name="Ivanova N."/>
            <person name="Pagani I."/>
            <person name="Vogl K."/>
            <person name="Liu Z."/>
            <person name="Overmann J."/>
            <person name="Frigaard N.-U."/>
            <person name="Bryant D."/>
            <person name="Woyke T."/>
        </authorList>
    </citation>
    <scope>NUCLEOTIDE SEQUENCE [LARGE SCALE GENOMIC DNA]</scope>
    <source>
        <strain evidence="2 3">970</strain>
    </source>
</reference>
<evidence type="ECO:0000313" key="3">
    <source>
        <dbReference type="Proteomes" id="UP000002964"/>
    </source>
</evidence>
<dbReference type="Proteomes" id="UP000002964">
    <property type="component" value="Unassembled WGS sequence"/>
</dbReference>
<evidence type="ECO:0000313" key="2">
    <source>
        <dbReference type="EMBL" id="EIC21309.1"/>
    </source>
</evidence>
<keyword evidence="3" id="KW-1185">Reference proteome</keyword>
<dbReference type="EMBL" id="JH603169">
    <property type="protein sequence ID" value="EIC21309.1"/>
    <property type="molecule type" value="Genomic_DNA"/>
</dbReference>
<organism evidence="2 3">
    <name type="scientific">Thiorhodovibrio frisius</name>
    <dbReference type="NCBI Taxonomy" id="631362"/>
    <lineage>
        <taxon>Bacteria</taxon>
        <taxon>Pseudomonadati</taxon>
        <taxon>Pseudomonadota</taxon>
        <taxon>Gammaproteobacteria</taxon>
        <taxon>Chromatiales</taxon>
        <taxon>Chromatiaceae</taxon>
        <taxon>Thiorhodovibrio</taxon>
    </lineage>
</organism>
<protein>
    <submittedName>
        <fullName evidence="2">Putative nucleotidyltransferase</fullName>
    </submittedName>
</protein>
<dbReference type="InterPro" id="IPR052930">
    <property type="entry name" value="TA_antitoxin_MntA"/>
</dbReference>
<reference evidence="3" key="1">
    <citation type="submission" date="2011-06" db="EMBL/GenBank/DDBJ databases">
        <authorList>
            <consortium name="US DOE Joint Genome Institute (JGI-PGF)"/>
            <person name="Lucas S."/>
            <person name="Han J."/>
            <person name="Lapidus A."/>
            <person name="Cheng J.-F."/>
            <person name="Goodwin L."/>
            <person name="Pitluck S."/>
            <person name="Peters L."/>
            <person name="Land M.L."/>
            <person name="Hauser L."/>
            <person name="Vogl K."/>
            <person name="Liu Z."/>
            <person name="Overmann J."/>
            <person name="Frigaard N.-U."/>
            <person name="Bryant D.A."/>
            <person name="Woyke T.J."/>
        </authorList>
    </citation>
    <scope>NUCLEOTIDE SEQUENCE [LARGE SCALE GENOMIC DNA]</scope>
    <source>
        <strain evidence="3">970</strain>
    </source>
</reference>
<name>H8Z0S7_9GAMM</name>
<evidence type="ECO:0000259" key="1">
    <source>
        <dbReference type="Pfam" id="PF18765"/>
    </source>
</evidence>
<dbReference type="CDD" id="cd05403">
    <property type="entry name" value="NT_KNTase_like"/>
    <property type="match status" value="1"/>
</dbReference>
<dbReference type="STRING" id="631362.Thi970DRAFT_01512"/>
<dbReference type="RefSeq" id="WP_009147894.1">
    <property type="nucleotide sequence ID" value="NZ_CP121471.1"/>
</dbReference>
<proteinExistence type="predicted"/>
<dbReference type="AlphaFoldDB" id="H8Z0S7"/>
<accession>H8Z0S7</accession>
<dbReference type="InterPro" id="IPR043519">
    <property type="entry name" value="NT_sf"/>
</dbReference>
<dbReference type="Gene3D" id="3.30.460.10">
    <property type="entry name" value="Beta Polymerase, domain 2"/>
    <property type="match status" value="1"/>
</dbReference>
<dbReference type="OrthoDB" id="9803106at2"/>